<evidence type="ECO:0000313" key="1">
    <source>
        <dbReference type="EMBL" id="MDC4240019.1"/>
    </source>
</evidence>
<reference evidence="1" key="1">
    <citation type="submission" date="2022-05" db="EMBL/GenBank/DDBJ databases">
        <title>Draft genome sequence of Clostridium tertium strain CP3 isolated from Peru.</title>
        <authorList>
            <person name="Hurtado R."/>
            <person name="Lima L."/>
            <person name="Sousa T."/>
            <person name="Jaiswal A.K."/>
            <person name="Tiwari S."/>
            <person name="Maturrano L."/>
            <person name="Brenig B."/>
            <person name="Azevedo V."/>
        </authorList>
    </citation>
    <scope>NUCLEOTIDE SEQUENCE</scope>
    <source>
        <strain evidence="1">CP3</strain>
    </source>
</reference>
<gene>
    <name evidence="1" type="ORF">NE398_07565</name>
</gene>
<sequence length="177" mass="21252">MGIKAISKADFDKIIKIKFDKILEGFDKFNYVELYSRKDKEKIEIEEDFIKTLESFFYLNYDENKIIVDFYKNKLDKDSIEFIENNLDLEEIKIFNEILNSGTINDMFFEISDKKYIKLLTKLCTRELFFITFYFTKGPVTIWGNYNLKFPLFYDKDNIDEGNIKNYFNIAKSNNLL</sequence>
<evidence type="ECO:0000313" key="2">
    <source>
        <dbReference type="Proteomes" id="UP001141183"/>
    </source>
</evidence>
<dbReference type="AlphaFoldDB" id="A0A9X3XLW1"/>
<name>A0A9X3XLW1_9CLOT</name>
<dbReference type="RefSeq" id="WP_097032954.1">
    <property type="nucleotide sequence ID" value="NZ_JALDMI010000002.1"/>
</dbReference>
<organism evidence="1 2">
    <name type="scientific">Clostridium tertium</name>
    <dbReference type="NCBI Taxonomy" id="1559"/>
    <lineage>
        <taxon>Bacteria</taxon>
        <taxon>Bacillati</taxon>
        <taxon>Bacillota</taxon>
        <taxon>Clostridia</taxon>
        <taxon>Eubacteriales</taxon>
        <taxon>Clostridiaceae</taxon>
        <taxon>Clostridium</taxon>
    </lineage>
</organism>
<comment type="caution">
    <text evidence="1">The sequence shown here is derived from an EMBL/GenBank/DDBJ whole genome shotgun (WGS) entry which is preliminary data.</text>
</comment>
<keyword evidence="2" id="KW-1185">Reference proteome</keyword>
<dbReference type="Proteomes" id="UP001141183">
    <property type="component" value="Unassembled WGS sequence"/>
</dbReference>
<dbReference type="EMBL" id="JAMRYU010000006">
    <property type="protein sequence ID" value="MDC4240019.1"/>
    <property type="molecule type" value="Genomic_DNA"/>
</dbReference>
<accession>A0A9X3XLW1</accession>
<proteinExistence type="predicted"/>
<protein>
    <submittedName>
        <fullName evidence="1">Uncharacterized protein</fullName>
    </submittedName>
</protein>